<keyword evidence="3" id="KW-1185">Reference proteome</keyword>
<evidence type="ECO:0000259" key="1">
    <source>
        <dbReference type="Pfam" id="PF13503"/>
    </source>
</evidence>
<proteinExistence type="predicted"/>
<feature type="domain" description="DUF4123" evidence="1">
    <location>
        <begin position="16"/>
        <end position="124"/>
    </location>
</feature>
<gene>
    <name evidence="2" type="ORF">ABUE30_09815</name>
</gene>
<name>A0ABW9G7I9_9GAMM</name>
<comment type="caution">
    <text evidence="2">The sequence shown here is derived from an EMBL/GenBank/DDBJ whole genome shotgun (WGS) entry which is preliminary data.</text>
</comment>
<dbReference type="RefSeq" id="WP_408623585.1">
    <property type="nucleotide sequence ID" value="NZ_JBEQCT010000004.1"/>
</dbReference>
<evidence type="ECO:0000313" key="2">
    <source>
        <dbReference type="EMBL" id="MFM2485354.1"/>
    </source>
</evidence>
<reference evidence="2 3" key="1">
    <citation type="journal article" date="2013" name="Int. J. Syst. Evol. Microbiol.">
        <title>Celerinatantimonas yamalensis sp. nov., a cold-adapted diazotrophic bacterium from a cold permafrost brine.</title>
        <authorList>
            <person name="Shcherbakova V."/>
            <person name="Chuvilskaya N."/>
            <person name="Rivkina E."/>
            <person name="Demidov N."/>
            <person name="Uchaeva V."/>
            <person name="Suetin S."/>
            <person name="Suzina N."/>
            <person name="Gilichinsky D."/>
        </authorList>
    </citation>
    <scope>NUCLEOTIDE SEQUENCE [LARGE SCALE GENOMIC DNA]</scope>
    <source>
        <strain evidence="2 3">C7</strain>
    </source>
</reference>
<accession>A0ABW9G7I9</accession>
<dbReference type="Proteomes" id="UP001629953">
    <property type="component" value="Unassembled WGS sequence"/>
</dbReference>
<dbReference type="Pfam" id="PF13503">
    <property type="entry name" value="DUF4123"/>
    <property type="match status" value="1"/>
</dbReference>
<dbReference type="InterPro" id="IPR025391">
    <property type="entry name" value="DUF4123"/>
</dbReference>
<protein>
    <submittedName>
        <fullName evidence="2">DUF4123 domain-containing protein</fullName>
    </submittedName>
</protein>
<organism evidence="2 3">
    <name type="scientific">Celerinatantimonas yamalensis</name>
    <dbReference type="NCBI Taxonomy" id="559956"/>
    <lineage>
        <taxon>Bacteria</taxon>
        <taxon>Pseudomonadati</taxon>
        <taxon>Pseudomonadota</taxon>
        <taxon>Gammaproteobacteria</taxon>
        <taxon>Celerinatantimonadaceae</taxon>
        <taxon>Celerinatantimonas</taxon>
    </lineage>
</organism>
<evidence type="ECO:0000313" key="3">
    <source>
        <dbReference type="Proteomes" id="UP001629953"/>
    </source>
</evidence>
<sequence length="289" mass="32956">MSYDIPYMMVPPEQVLYLLVDGGQVSSLAEQLYNLDGPLALEAIYMFEPYDELRAVSPYIIQAIPSVQQWFFALEQPTAGYFVSSSSSLADLADHFRQFIKVYPPYGSVAFFKMAHSEAAWVLFNDQVASFWLSIEHVWVPTRFGLQEMDSPFKAKAFADTAQATLTDWLIIDESQWQQLGLIVWRNTLDSIHQHVTQWFAKRLSSQEDPQAWLAEHAQVAYKRGFCTESDLLMYFNIIGLLGESAVTHEQAYPDIFQLLTEPSARSPSQRVDEAELLAEKYANQDLSV</sequence>
<dbReference type="EMBL" id="JBEQCT010000004">
    <property type="protein sequence ID" value="MFM2485354.1"/>
    <property type="molecule type" value="Genomic_DNA"/>
</dbReference>